<sequence length="155" mass="16994">MKYPLISSFFVGLALVLTSPSAHAKWLLSAQEAEYIGKSPAMQEPMAAQTGIGPKILVSNPKFLSSVTPPVDISVAFTPGQSGHNPDMESLKVVVVGFFDFDITDRVREYLEGTHLNVKDAAFPVGRHRIRMRIKDEKGNANEKDLIVTVSPQQN</sequence>
<evidence type="ECO:0000313" key="3">
    <source>
        <dbReference type="Proteomes" id="UP000231658"/>
    </source>
</evidence>
<feature type="signal peptide" evidence="1">
    <location>
        <begin position="1"/>
        <end position="24"/>
    </location>
</feature>
<dbReference type="RefSeq" id="WP_069188923.1">
    <property type="nucleotide sequence ID" value="NZ_FLYE01000023.1"/>
</dbReference>
<evidence type="ECO:0000256" key="1">
    <source>
        <dbReference type="SAM" id="SignalP"/>
    </source>
</evidence>
<accession>A0A1C3RHV3</accession>
<dbReference type="OrthoDB" id="7361456at2"/>
<reference evidence="2 3" key="1">
    <citation type="submission" date="2016-07" db="EMBL/GenBank/DDBJ databases">
        <authorList>
            <person name="Lefevre C.T."/>
        </authorList>
    </citation>
    <scope>NUCLEOTIDE SEQUENCE [LARGE SCALE GENOMIC DNA]</scope>
    <source>
        <strain evidence="2">PR1</strain>
    </source>
</reference>
<dbReference type="STRING" id="1867952.MTBPR1_30231"/>
<feature type="chain" id="PRO_5008680753" evidence="1">
    <location>
        <begin position="25"/>
        <end position="155"/>
    </location>
</feature>
<proteinExistence type="predicted"/>
<keyword evidence="3" id="KW-1185">Reference proteome</keyword>
<evidence type="ECO:0000313" key="2">
    <source>
        <dbReference type="EMBL" id="SCA56861.1"/>
    </source>
</evidence>
<dbReference type="Proteomes" id="UP000231658">
    <property type="component" value="Unassembled WGS sequence"/>
</dbReference>
<dbReference type="AlphaFoldDB" id="A0A1C3RHV3"/>
<name>A0A1C3RHV3_9PROT</name>
<gene>
    <name evidence="2" type="ORF">MTBPR1_30231</name>
</gene>
<keyword evidence="1" id="KW-0732">Signal</keyword>
<dbReference type="EMBL" id="FLYE01000023">
    <property type="protein sequence ID" value="SCA56861.1"/>
    <property type="molecule type" value="Genomic_DNA"/>
</dbReference>
<organism evidence="2 3">
    <name type="scientific">Candidatus Terasakiella magnetica</name>
    <dbReference type="NCBI Taxonomy" id="1867952"/>
    <lineage>
        <taxon>Bacteria</taxon>
        <taxon>Pseudomonadati</taxon>
        <taxon>Pseudomonadota</taxon>
        <taxon>Alphaproteobacteria</taxon>
        <taxon>Rhodospirillales</taxon>
        <taxon>Terasakiellaceae</taxon>
        <taxon>Terasakiella</taxon>
    </lineage>
</organism>
<protein>
    <submittedName>
        <fullName evidence="2">Uncharacterized protein</fullName>
    </submittedName>
</protein>